<dbReference type="EMBL" id="GEBQ01030819">
    <property type="protein sequence ID" value="JAT09158.1"/>
    <property type="molecule type" value="Transcribed_RNA"/>
</dbReference>
<accession>A0A1B6KCH5</accession>
<gene>
    <name evidence="1" type="ORF">g.2547</name>
    <name evidence="2" type="ORF">g.2548</name>
</gene>
<dbReference type="EMBL" id="GEBQ01025408">
    <property type="protein sequence ID" value="JAT14569.1"/>
    <property type="molecule type" value="Transcribed_RNA"/>
</dbReference>
<name>A0A1B6KCH5_9HEMI</name>
<protein>
    <submittedName>
        <fullName evidence="1">Uncharacterized protein</fullName>
    </submittedName>
</protein>
<proteinExistence type="predicted"/>
<reference evidence="1" key="1">
    <citation type="submission" date="2015-11" db="EMBL/GenBank/DDBJ databases">
        <title>De novo transcriptome assembly of four potential Pierce s Disease insect vectors from Arizona vineyards.</title>
        <authorList>
            <person name="Tassone E.E."/>
        </authorList>
    </citation>
    <scope>NUCLEOTIDE SEQUENCE</scope>
</reference>
<sequence length="175" mass="20947">MTSARTVNRVGHLLTLVPLFFSIRVKDTHLPQLGERIKNTLEKPWGTTDQLIRDVFVYYEELEGIRKELKKGIREGLDPQTNLTDQFEKYRQVNETGGPIHLHRPVDIRRLIDFYKWDRDNIDEFYELLQFTRESWQKLYSLLNKDNTPKELSFHDKLKKRLLELQSQEKSEDSE</sequence>
<evidence type="ECO:0000313" key="1">
    <source>
        <dbReference type="EMBL" id="JAT09158.1"/>
    </source>
</evidence>
<dbReference type="AlphaFoldDB" id="A0A1B6KCH5"/>
<evidence type="ECO:0000313" key="2">
    <source>
        <dbReference type="EMBL" id="JAT14569.1"/>
    </source>
</evidence>
<organism evidence="1">
    <name type="scientific">Graphocephala atropunctata</name>
    <dbReference type="NCBI Taxonomy" id="36148"/>
    <lineage>
        <taxon>Eukaryota</taxon>
        <taxon>Metazoa</taxon>
        <taxon>Ecdysozoa</taxon>
        <taxon>Arthropoda</taxon>
        <taxon>Hexapoda</taxon>
        <taxon>Insecta</taxon>
        <taxon>Pterygota</taxon>
        <taxon>Neoptera</taxon>
        <taxon>Paraneoptera</taxon>
        <taxon>Hemiptera</taxon>
        <taxon>Auchenorrhyncha</taxon>
        <taxon>Membracoidea</taxon>
        <taxon>Cicadellidae</taxon>
        <taxon>Cicadellinae</taxon>
        <taxon>Cicadellini</taxon>
        <taxon>Graphocephala</taxon>
    </lineage>
</organism>